<comment type="subcellular location">
    <subcellularLocation>
        <location evidence="1">Membrane</location>
        <topology evidence="1">Multi-pass membrane protein</topology>
    </subcellularLocation>
</comment>
<feature type="transmembrane region" description="Helical" evidence="7">
    <location>
        <begin position="284"/>
        <end position="304"/>
    </location>
</feature>
<dbReference type="CDD" id="cd13136">
    <property type="entry name" value="MATE_DinF_like"/>
    <property type="match status" value="1"/>
</dbReference>
<keyword evidence="3" id="KW-0813">Transport</keyword>
<keyword evidence="5 7" id="KW-1133">Transmembrane helix</keyword>
<dbReference type="PANTHER" id="PTHR43298">
    <property type="entry name" value="MULTIDRUG RESISTANCE PROTEIN NORM-RELATED"/>
    <property type="match status" value="1"/>
</dbReference>
<keyword evidence="4 7" id="KW-0812">Transmembrane</keyword>
<dbReference type="Pfam" id="PF01554">
    <property type="entry name" value="MatE"/>
    <property type="match status" value="2"/>
</dbReference>
<evidence type="ECO:0000256" key="4">
    <source>
        <dbReference type="ARBA" id="ARBA00022692"/>
    </source>
</evidence>
<protein>
    <recommendedName>
        <fullName evidence="9">Polysaccharide biosynthesis protein C-terminal domain-containing protein</fullName>
    </recommendedName>
</protein>
<feature type="transmembrane region" description="Helical" evidence="7">
    <location>
        <begin position="391"/>
        <end position="410"/>
    </location>
</feature>
<feature type="transmembrane region" description="Helical" evidence="7">
    <location>
        <begin position="167"/>
        <end position="189"/>
    </location>
</feature>
<feature type="transmembrane region" description="Helical" evidence="7">
    <location>
        <begin position="358"/>
        <end position="379"/>
    </location>
</feature>
<dbReference type="GO" id="GO:0005886">
    <property type="term" value="C:plasma membrane"/>
    <property type="evidence" value="ECO:0007669"/>
    <property type="project" value="TreeGrafter"/>
</dbReference>
<dbReference type="PANTHER" id="PTHR43298:SF2">
    <property type="entry name" value="FMN_FAD EXPORTER YEEO-RELATED"/>
    <property type="match status" value="1"/>
</dbReference>
<evidence type="ECO:0008006" key="9">
    <source>
        <dbReference type="Google" id="ProtNLM"/>
    </source>
</evidence>
<dbReference type="GO" id="GO:0015297">
    <property type="term" value="F:antiporter activity"/>
    <property type="evidence" value="ECO:0007669"/>
    <property type="project" value="InterPro"/>
</dbReference>
<name>A0A381YIC9_9ZZZZ</name>
<feature type="transmembrane region" description="Helical" evidence="7">
    <location>
        <begin position="246"/>
        <end position="264"/>
    </location>
</feature>
<proteinExistence type="inferred from homology"/>
<feature type="non-terminal residue" evidence="8">
    <location>
        <position position="1"/>
    </location>
</feature>
<feature type="transmembrane region" description="Helical" evidence="7">
    <location>
        <begin position="416"/>
        <end position="434"/>
    </location>
</feature>
<feature type="transmembrane region" description="Helical" evidence="7">
    <location>
        <begin position="98"/>
        <end position="120"/>
    </location>
</feature>
<comment type="similarity">
    <text evidence="2">Belongs to the multi antimicrobial extrusion (MATE) (TC 2.A.66.1) family.</text>
</comment>
<sequence>YLIIMKTMQPKLNHKRVLSVAIPIVLSNATVPILGVVDTAVIGQLGQAVLIGAVGIGAVIITAIYWLFGFLRMGTTGLTAQAIGAGDKSETSALLMRALIIGFGAGFFFIAVQLPLLWGAFQLAPASEEVEAFANNYLQIRIYSAPAAIAIFGITGWLIAQERTRAVLLLQLLMNGVNIVLDFFFVLKLGWGVEGVAIATLIAEWSGLALGLWMVRDGFNVVYWKNWNQIFDRARLWHMAEVNGDIMIRSILLQAGFVIFMFLGSRFDDVTLAANQVLVQFLHITAYALDGFAFAAEALVGQALGAKNRGLLRRSVVITSQWGVALVILMASTFFVFGDNVIHTMTTAQDVRMASYEYLPWVIFAPLAGVAAWMLDGVFIGATRTGDMRNMMFVSFSIYLVALVVLLPSFGNHGLWAAMIIFYIVRGVTLGFKYPNIESSAEH</sequence>
<dbReference type="AlphaFoldDB" id="A0A381YIC9"/>
<dbReference type="EMBL" id="UINC01018318">
    <property type="protein sequence ID" value="SVA76838.1"/>
    <property type="molecule type" value="Genomic_DNA"/>
</dbReference>
<organism evidence="8">
    <name type="scientific">marine metagenome</name>
    <dbReference type="NCBI Taxonomy" id="408172"/>
    <lineage>
        <taxon>unclassified sequences</taxon>
        <taxon>metagenomes</taxon>
        <taxon>ecological metagenomes</taxon>
    </lineage>
</organism>
<evidence type="ECO:0000256" key="7">
    <source>
        <dbReference type="SAM" id="Phobius"/>
    </source>
</evidence>
<feature type="transmembrane region" description="Helical" evidence="7">
    <location>
        <begin position="195"/>
        <end position="215"/>
    </location>
</feature>
<feature type="transmembrane region" description="Helical" evidence="7">
    <location>
        <begin position="48"/>
        <end position="68"/>
    </location>
</feature>
<evidence type="ECO:0000256" key="6">
    <source>
        <dbReference type="ARBA" id="ARBA00023136"/>
    </source>
</evidence>
<dbReference type="InterPro" id="IPR050222">
    <property type="entry name" value="MATE_MdtK"/>
</dbReference>
<evidence type="ECO:0000256" key="5">
    <source>
        <dbReference type="ARBA" id="ARBA00022989"/>
    </source>
</evidence>
<feature type="transmembrane region" description="Helical" evidence="7">
    <location>
        <begin position="140"/>
        <end position="160"/>
    </location>
</feature>
<dbReference type="GO" id="GO:0042910">
    <property type="term" value="F:xenobiotic transmembrane transporter activity"/>
    <property type="evidence" value="ECO:0007669"/>
    <property type="project" value="InterPro"/>
</dbReference>
<evidence type="ECO:0000256" key="2">
    <source>
        <dbReference type="ARBA" id="ARBA00010199"/>
    </source>
</evidence>
<feature type="transmembrane region" description="Helical" evidence="7">
    <location>
        <begin position="20"/>
        <end position="42"/>
    </location>
</feature>
<dbReference type="NCBIfam" id="TIGR00797">
    <property type="entry name" value="matE"/>
    <property type="match status" value="1"/>
</dbReference>
<feature type="transmembrane region" description="Helical" evidence="7">
    <location>
        <begin position="316"/>
        <end position="338"/>
    </location>
</feature>
<accession>A0A381YIC9</accession>
<dbReference type="InterPro" id="IPR002528">
    <property type="entry name" value="MATE_fam"/>
</dbReference>
<dbReference type="InterPro" id="IPR044644">
    <property type="entry name" value="DinF-like"/>
</dbReference>
<evidence type="ECO:0000313" key="8">
    <source>
        <dbReference type="EMBL" id="SVA76838.1"/>
    </source>
</evidence>
<keyword evidence="6 7" id="KW-0472">Membrane</keyword>
<gene>
    <name evidence="8" type="ORF">METZ01_LOCUS129692</name>
</gene>
<evidence type="ECO:0000256" key="1">
    <source>
        <dbReference type="ARBA" id="ARBA00004141"/>
    </source>
</evidence>
<reference evidence="8" key="1">
    <citation type="submission" date="2018-05" db="EMBL/GenBank/DDBJ databases">
        <authorList>
            <person name="Lanie J.A."/>
            <person name="Ng W.-L."/>
            <person name="Kazmierczak K.M."/>
            <person name="Andrzejewski T.M."/>
            <person name="Davidsen T.M."/>
            <person name="Wayne K.J."/>
            <person name="Tettelin H."/>
            <person name="Glass J.I."/>
            <person name="Rusch D."/>
            <person name="Podicherti R."/>
            <person name="Tsui H.-C.T."/>
            <person name="Winkler M.E."/>
        </authorList>
    </citation>
    <scope>NUCLEOTIDE SEQUENCE</scope>
</reference>
<evidence type="ECO:0000256" key="3">
    <source>
        <dbReference type="ARBA" id="ARBA00022448"/>
    </source>
</evidence>